<evidence type="ECO:0000256" key="3">
    <source>
        <dbReference type="ARBA" id="ARBA00022517"/>
    </source>
</evidence>
<feature type="domain" description="EngA-type G" evidence="11">
    <location>
        <begin position="177"/>
        <end position="353"/>
    </location>
</feature>
<organism evidence="12">
    <name type="scientific">uncultured Pyrinomonadaceae bacterium</name>
    <dbReference type="NCBI Taxonomy" id="2283094"/>
    <lineage>
        <taxon>Bacteria</taxon>
        <taxon>Pseudomonadati</taxon>
        <taxon>Acidobacteriota</taxon>
        <taxon>Blastocatellia</taxon>
        <taxon>Blastocatellales</taxon>
        <taxon>Pyrinomonadaceae</taxon>
        <taxon>environmental samples</taxon>
    </lineage>
</organism>
<keyword evidence="3 8" id="KW-0690">Ribosome biogenesis</keyword>
<dbReference type="InterPro" id="IPR005225">
    <property type="entry name" value="Small_GTP-bd"/>
</dbReference>
<evidence type="ECO:0000256" key="9">
    <source>
        <dbReference type="PROSITE-ProRule" id="PRU01049"/>
    </source>
</evidence>
<feature type="domain" description="EngA-type G" evidence="11">
    <location>
        <begin position="4"/>
        <end position="167"/>
    </location>
</feature>
<name>A0A6J4N722_9BACT</name>
<dbReference type="Gene3D" id="3.30.300.20">
    <property type="match status" value="1"/>
</dbReference>
<accession>A0A6J4N722</accession>
<dbReference type="PANTHER" id="PTHR43834:SF6">
    <property type="entry name" value="GTPASE DER"/>
    <property type="match status" value="1"/>
</dbReference>
<evidence type="ECO:0000256" key="2">
    <source>
        <dbReference type="ARBA" id="ARBA00020953"/>
    </source>
</evidence>
<dbReference type="GO" id="GO:0005525">
    <property type="term" value="F:GTP binding"/>
    <property type="evidence" value="ECO:0007669"/>
    <property type="project" value="UniProtKB-UniRule"/>
</dbReference>
<feature type="binding site" evidence="8">
    <location>
        <begin position="183"/>
        <end position="190"/>
    </location>
    <ligand>
        <name>GTP</name>
        <dbReference type="ChEBI" id="CHEBI:37565"/>
        <label>2</label>
    </ligand>
</feature>
<keyword evidence="5 8" id="KW-0547">Nucleotide-binding</keyword>
<dbReference type="SMART" id="SM00382">
    <property type="entry name" value="AAA"/>
    <property type="match status" value="2"/>
</dbReference>
<dbReference type="InterPro" id="IPR016484">
    <property type="entry name" value="GTPase_Der"/>
</dbReference>
<dbReference type="Gene3D" id="3.40.50.300">
    <property type="entry name" value="P-loop containing nucleotide triphosphate hydrolases"/>
    <property type="match status" value="2"/>
</dbReference>
<evidence type="ECO:0000256" key="4">
    <source>
        <dbReference type="ARBA" id="ARBA00022737"/>
    </source>
</evidence>
<dbReference type="GO" id="GO:0042254">
    <property type="term" value="P:ribosome biogenesis"/>
    <property type="evidence" value="ECO:0007669"/>
    <property type="project" value="UniProtKB-KW"/>
</dbReference>
<dbReference type="InterPro" id="IPR031166">
    <property type="entry name" value="G_ENGA"/>
</dbReference>
<dbReference type="FunFam" id="3.40.50.300:FF:000040">
    <property type="entry name" value="GTPase Der"/>
    <property type="match status" value="1"/>
</dbReference>
<evidence type="ECO:0000313" key="12">
    <source>
        <dbReference type="EMBL" id="CAA9379477.1"/>
    </source>
</evidence>
<dbReference type="SUPFAM" id="SSF52540">
    <property type="entry name" value="P-loop containing nucleoside triphosphate hydrolases"/>
    <property type="match status" value="2"/>
</dbReference>
<dbReference type="EMBL" id="CADCUR010000020">
    <property type="protein sequence ID" value="CAA9379477.1"/>
    <property type="molecule type" value="Genomic_DNA"/>
</dbReference>
<dbReference type="NCBIfam" id="TIGR03594">
    <property type="entry name" value="GTPase_EngA"/>
    <property type="match status" value="1"/>
</dbReference>
<evidence type="ECO:0000259" key="11">
    <source>
        <dbReference type="PROSITE" id="PS51712"/>
    </source>
</evidence>
<feature type="binding site" evidence="8">
    <location>
        <begin position="57"/>
        <end position="61"/>
    </location>
    <ligand>
        <name>GTP</name>
        <dbReference type="ChEBI" id="CHEBI:37565"/>
        <label>1</label>
    </ligand>
</feature>
<dbReference type="HAMAP" id="MF_00195">
    <property type="entry name" value="GTPase_Der"/>
    <property type="match status" value="1"/>
</dbReference>
<evidence type="ECO:0000256" key="1">
    <source>
        <dbReference type="ARBA" id="ARBA00008279"/>
    </source>
</evidence>
<dbReference type="CDD" id="cd01894">
    <property type="entry name" value="EngA1"/>
    <property type="match status" value="1"/>
</dbReference>
<feature type="binding site" evidence="8">
    <location>
        <begin position="295"/>
        <end position="298"/>
    </location>
    <ligand>
        <name>GTP</name>
        <dbReference type="ChEBI" id="CHEBI:37565"/>
        <label>2</label>
    </ligand>
</feature>
<evidence type="ECO:0000256" key="8">
    <source>
        <dbReference type="HAMAP-Rule" id="MF_00195"/>
    </source>
</evidence>
<evidence type="ECO:0000256" key="7">
    <source>
        <dbReference type="ARBA" id="ARBA00032345"/>
    </source>
</evidence>
<comment type="subunit">
    <text evidence="8">Associates with the 50S ribosomal subunit.</text>
</comment>
<evidence type="ECO:0000256" key="5">
    <source>
        <dbReference type="ARBA" id="ARBA00022741"/>
    </source>
</evidence>
<dbReference type="FunFam" id="3.40.50.300:FF:000057">
    <property type="entry name" value="GTPase Der"/>
    <property type="match status" value="1"/>
</dbReference>
<dbReference type="InterPro" id="IPR015946">
    <property type="entry name" value="KH_dom-like_a/b"/>
</dbReference>
<dbReference type="NCBIfam" id="TIGR00231">
    <property type="entry name" value="small_GTP"/>
    <property type="match status" value="2"/>
</dbReference>
<sequence length="451" mass="49640">MNLPLVAIIGRPNVGKSTLFNRLTGSRKSIVGDEPGITRDRIYGEVEWKARSFALVDTGGIVPDDDAIIPANIFKQAGRAITEAQAIIWVVDSRAGAIPLDEEIGVLLRNIGKPVFIAANKAESKRVEEEAAEFYKFGFELVPISAEHGNGIGDLLDAVYEVLSFEEETEETEQTEIKLAIIGRPNVGKSSLLNKILGEERVIVSPIAGTTRDAIDTELTVDGQKFTLIDTAGIRRKGKTTEMAEKLSVIMARKSLERADVAILLIDAIEGFANLDANIAGYALDSGCSLIIAVNKWDAIEEKETNTANDFEKNLRYKMKFLDWAPIITVSALTGQRVNKILPIVQRANEARNRRVPTAKLNQFFEENAMQPKVGGGNAPGKGGNVRLHVQYITQAGLRPPMFVIFTSGGASSKGGLHFSYLRYIENRLRESFDFFATPLRLKEKHKTKKK</sequence>
<dbReference type="Pfam" id="PF14714">
    <property type="entry name" value="KH_dom-like"/>
    <property type="match status" value="1"/>
</dbReference>
<dbReference type="PROSITE" id="PS51712">
    <property type="entry name" value="G_ENGA"/>
    <property type="match status" value="2"/>
</dbReference>
<dbReference type="InterPro" id="IPR006073">
    <property type="entry name" value="GTP-bd"/>
</dbReference>
<feature type="binding site" evidence="8">
    <location>
        <begin position="230"/>
        <end position="234"/>
    </location>
    <ligand>
        <name>GTP</name>
        <dbReference type="ChEBI" id="CHEBI:37565"/>
        <label>2</label>
    </ligand>
</feature>
<dbReference type="Pfam" id="PF01926">
    <property type="entry name" value="MMR_HSR1"/>
    <property type="match status" value="2"/>
</dbReference>
<dbReference type="PIRSF" id="PIRSF006485">
    <property type="entry name" value="GTP-binding_EngA"/>
    <property type="match status" value="1"/>
</dbReference>
<dbReference type="PANTHER" id="PTHR43834">
    <property type="entry name" value="GTPASE DER"/>
    <property type="match status" value="1"/>
</dbReference>
<comment type="similarity">
    <text evidence="1 8 9 10">Belongs to the TRAFAC class TrmE-Era-EngA-EngB-Septin-like GTPase superfamily. EngA (Der) GTPase family.</text>
</comment>
<comment type="function">
    <text evidence="8 10">GTPase that plays an essential role in the late steps of ribosome biogenesis.</text>
</comment>
<dbReference type="GO" id="GO:0043022">
    <property type="term" value="F:ribosome binding"/>
    <property type="evidence" value="ECO:0007669"/>
    <property type="project" value="TreeGrafter"/>
</dbReference>
<proteinExistence type="inferred from homology"/>
<reference evidence="12" key="1">
    <citation type="submission" date="2020-02" db="EMBL/GenBank/DDBJ databases">
        <authorList>
            <person name="Meier V. D."/>
        </authorList>
    </citation>
    <scope>NUCLEOTIDE SEQUENCE</scope>
    <source>
        <strain evidence="12">AVDCRST_MAG74</strain>
    </source>
</reference>
<evidence type="ECO:0000256" key="10">
    <source>
        <dbReference type="RuleBase" id="RU004481"/>
    </source>
</evidence>
<dbReference type="CDD" id="cd01895">
    <property type="entry name" value="EngA2"/>
    <property type="match status" value="1"/>
</dbReference>
<gene>
    <name evidence="8" type="primary">der</name>
    <name evidence="12" type="ORF">AVDCRST_MAG74-255</name>
</gene>
<dbReference type="InterPro" id="IPR032859">
    <property type="entry name" value="KH_dom-like"/>
</dbReference>
<protein>
    <recommendedName>
        <fullName evidence="2 8">GTPase Der</fullName>
    </recommendedName>
    <alternativeName>
        <fullName evidence="7 8">GTP-binding protein EngA</fullName>
    </alternativeName>
</protein>
<keyword evidence="4 10" id="KW-0677">Repeat</keyword>
<dbReference type="AlphaFoldDB" id="A0A6J4N722"/>
<evidence type="ECO:0000256" key="6">
    <source>
        <dbReference type="ARBA" id="ARBA00023134"/>
    </source>
</evidence>
<dbReference type="InterPro" id="IPR003593">
    <property type="entry name" value="AAA+_ATPase"/>
</dbReference>
<feature type="binding site" evidence="8">
    <location>
        <begin position="10"/>
        <end position="17"/>
    </location>
    <ligand>
        <name>GTP</name>
        <dbReference type="ChEBI" id="CHEBI:37565"/>
        <label>1</label>
    </ligand>
</feature>
<keyword evidence="6 8" id="KW-0342">GTP-binding</keyword>
<dbReference type="InterPro" id="IPR027417">
    <property type="entry name" value="P-loop_NTPase"/>
</dbReference>
<feature type="binding site" evidence="8">
    <location>
        <begin position="120"/>
        <end position="123"/>
    </location>
    <ligand>
        <name>GTP</name>
        <dbReference type="ChEBI" id="CHEBI:37565"/>
        <label>1</label>
    </ligand>
</feature>